<dbReference type="GO" id="GO:0042256">
    <property type="term" value="P:cytosolic ribosome assembly"/>
    <property type="evidence" value="ECO:0007669"/>
    <property type="project" value="TreeGrafter"/>
</dbReference>
<evidence type="ECO:0000313" key="3">
    <source>
        <dbReference type="Proteomes" id="UP000271098"/>
    </source>
</evidence>
<dbReference type="OrthoDB" id="364892at2759"/>
<dbReference type="GO" id="GO:0005525">
    <property type="term" value="F:GTP binding"/>
    <property type="evidence" value="ECO:0007669"/>
    <property type="project" value="InterPro"/>
</dbReference>
<dbReference type="Pfam" id="PF00009">
    <property type="entry name" value="GTP_EFTU"/>
    <property type="match status" value="1"/>
</dbReference>
<proteinExistence type="predicted"/>
<dbReference type="GO" id="GO:0043022">
    <property type="term" value="F:ribosome binding"/>
    <property type="evidence" value="ECO:0007669"/>
    <property type="project" value="TreeGrafter"/>
</dbReference>
<evidence type="ECO:0000313" key="4">
    <source>
        <dbReference type="WBParaSite" id="GPUH_0002369901-mRNA-1"/>
    </source>
</evidence>
<dbReference type="Gene3D" id="3.40.50.300">
    <property type="entry name" value="P-loop containing nucleotide triphosphate hydrolases"/>
    <property type="match status" value="1"/>
</dbReference>
<dbReference type="GO" id="GO:1990904">
    <property type="term" value="C:ribonucleoprotein complex"/>
    <property type="evidence" value="ECO:0007669"/>
    <property type="project" value="TreeGrafter"/>
</dbReference>
<dbReference type="PANTHER" id="PTHR42908:SF3">
    <property type="entry name" value="ELONGATION FACTOR-LIKE GTPASE 1"/>
    <property type="match status" value="1"/>
</dbReference>
<dbReference type="PANTHER" id="PTHR42908">
    <property type="entry name" value="TRANSLATION ELONGATION FACTOR-RELATED"/>
    <property type="match status" value="1"/>
</dbReference>
<dbReference type="GO" id="GO:0005829">
    <property type="term" value="C:cytosol"/>
    <property type="evidence" value="ECO:0007669"/>
    <property type="project" value="TreeGrafter"/>
</dbReference>
<sequence>MAETSSANSLRFKKFDSQHIRNLCIIAHVDHGKTCLADCLISSNGLISARMAGKLRYMDSREVFFIAHIIVDCFKIRMIKFFGEIFAGF</sequence>
<evidence type="ECO:0000313" key="2">
    <source>
        <dbReference type="EMBL" id="VDN41793.1"/>
    </source>
</evidence>
<protein>
    <submittedName>
        <fullName evidence="4">Tr-type G domain-containing protein</fullName>
    </submittedName>
</protein>
<reference evidence="4" key="1">
    <citation type="submission" date="2016-06" db="UniProtKB">
        <authorList>
            <consortium name="WormBaseParasite"/>
        </authorList>
    </citation>
    <scope>IDENTIFICATION</scope>
</reference>
<organism evidence="4">
    <name type="scientific">Gongylonema pulchrum</name>
    <dbReference type="NCBI Taxonomy" id="637853"/>
    <lineage>
        <taxon>Eukaryota</taxon>
        <taxon>Metazoa</taxon>
        <taxon>Ecdysozoa</taxon>
        <taxon>Nematoda</taxon>
        <taxon>Chromadorea</taxon>
        <taxon>Rhabditida</taxon>
        <taxon>Spirurina</taxon>
        <taxon>Spiruromorpha</taxon>
        <taxon>Spiruroidea</taxon>
        <taxon>Gongylonematidae</taxon>
        <taxon>Gongylonema</taxon>
    </lineage>
</organism>
<dbReference type="WBParaSite" id="GPUH_0002369901-mRNA-1">
    <property type="protein sequence ID" value="GPUH_0002369901-mRNA-1"/>
    <property type="gene ID" value="GPUH_0002369901"/>
</dbReference>
<dbReference type="InterPro" id="IPR000795">
    <property type="entry name" value="T_Tr_GTP-bd_dom"/>
</dbReference>
<feature type="domain" description="Tr-type G" evidence="1">
    <location>
        <begin position="19"/>
        <end position="61"/>
    </location>
</feature>
<name>A0A183ERS8_9BILA</name>
<gene>
    <name evidence="2" type="ORF">GPUH_LOCUS23668</name>
</gene>
<dbReference type="SUPFAM" id="SSF52540">
    <property type="entry name" value="P-loop containing nucleoside triphosphate hydrolases"/>
    <property type="match status" value="1"/>
</dbReference>
<dbReference type="EMBL" id="UYRT01098554">
    <property type="protein sequence ID" value="VDN41793.1"/>
    <property type="molecule type" value="Genomic_DNA"/>
</dbReference>
<evidence type="ECO:0000259" key="1">
    <source>
        <dbReference type="Pfam" id="PF00009"/>
    </source>
</evidence>
<dbReference type="GO" id="GO:0003924">
    <property type="term" value="F:GTPase activity"/>
    <property type="evidence" value="ECO:0007669"/>
    <property type="project" value="InterPro"/>
</dbReference>
<reference evidence="2 3" key="2">
    <citation type="submission" date="2018-11" db="EMBL/GenBank/DDBJ databases">
        <authorList>
            <consortium name="Pathogen Informatics"/>
        </authorList>
    </citation>
    <scope>NUCLEOTIDE SEQUENCE [LARGE SCALE GENOMIC DNA]</scope>
</reference>
<dbReference type="InterPro" id="IPR027417">
    <property type="entry name" value="P-loop_NTPase"/>
</dbReference>
<keyword evidence="3" id="KW-1185">Reference proteome</keyword>
<accession>A0A183ERS8</accession>
<dbReference type="AlphaFoldDB" id="A0A183ERS8"/>
<dbReference type="Proteomes" id="UP000271098">
    <property type="component" value="Unassembled WGS sequence"/>
</dbReference>